<dbReference type="Proteomes" id="UP001595868">
    <property type="component" value="Unassembled WGS sequence"/>
</dbReference>
<dbReference type="EMBL" id="JBHSBN010000008">
    <property type="protein sequence ID" value="MFC4107117.1"/>
    <property type="molecule type" value="Genomic_DNA"/>
</dbReference>
<sequence length="158" mass="16971">MTALTLYRTGRHNWVLKDGADRELGRLDGGRGLRSAQLRTPEGVWVARVRDRQGRRATAGPGGDVAVEFDPPWARLAGSDDPVRWDFGRAFLRYDGRLTGPAGHVTVQARAFRGGAAVDVVGPWPVPVVLAACFVVLHRKGRNARIAFFAAVASGGSG</sequence>
<evidence type="ECO:0008006" key="3">
    <source>
        <dbReference type="Google" id="ProtNLM"/>
    </source>
</evidence>
<dbReference type="RefSeq" id="WP_377545686.1">
    <property type="nucleotide sequence ID" value="NZ_JBHSBN010000008.1"/>
</dbReference>
<protein>
    <recommendedName>
        <fullName evidence="3">Htaa protein</fullName>
    </recommendedName>
</protein>
<keyword evidence="2" id="KW-1185">Reference proteome</keyword>
<accession>A0ABV8KMF2</accession>
<evidence type="ECO:0000313" key="2">
    <source>
        <dbReference type="Proteomes" id="UP001595868"/>
    </source>
</evidence>
<gene>
    <name evidence="1" type="ORF">ACFOX0_14420</name>
</gene>
<reference evidence="2" key="1">
    <citation type="journal article" date="2019" name="Int. J. Syst. Evol. Microbiol.">
        <title>The Global Catalogue of Microorganisms (GCM) 10K type strain sequencing project: providing services to taxonomists for standard genome sequencing and annotation.</title>
        <authorList>
            <consortium name="The Broad Institute Genomics Platform"/>
            <consortium name="The Broad Institute Genome Sequencing Center for Infectious Disease"/>
            <person name="Wu L."/>
            <person name="Ma J."/>
        </authorList>
    </citation>
    <scope>NUCLEOTIDE SEQUENCE [LARGE SCALE GENOMIC DNA]</scope>
    <source>
        <strain evidence="2">2902at01</strain>
    </source>
</reference>
<name>A0ABV8KMF2_9ACTN</name>
<evidence type="ECO:0000313" key="1">
    <source>
        <dbReference type="EMBL" id="MFC4107117.1"/>
    </source>
</evidence>
<comment type="caution">
    <text evidence="1">The sequence shown here is derived from an EMBL/GenBank/DDBJ whole genome shotgun (WGS) entry which is preliminary data.</text>
</comment>
<organism evidence="1 2">
    <name type="scientific">Micromonospora zhanjiangensis</name>
    <dbReference type="NCBI Taxonomy" id="1522057"/>
    <lineage>
        <taxon>Bacteria</taxon>
        <taxon>Bacillati</taxon>
        <taxon>Actinomycetota</taxon>
        <taxon>Actinomycetes</taxon>
        <taxon>Micromonosporales</taxon>
        <taxon>Micromonosporaceae</taxon>
        <taxon>Micromonospora</taxon>
    </lineage>
</organism>
<proteinExistence type="predicted"/>